<organism evidence="2 3">
    <name type="scientific">Rhipicephalus microplus</name>
    <name type="common">Cattle tick</name>
    <name type="synonym">Boophilus microplus</name>
    <dbReference type="NCBI Taxonomy" id="6941"/>
    <lineage>
        <taxon>Eukaryota</taxon>
        <taxon>Metazoa</taxon>
        <taxon>Ecdysozoa</taxon>
        <taxon>Arthropoda</taxon>
        <taxon>Chelicerata</taxon>
        <taxon>Arachnida</taxon>
        <taxon>Acari</taxon>
        <taxon>Parasitiformes</taxon>
        <taxon>Ixodida</taxon>
        <taxon>Ixodoidea</taxon>
        <taxon>Ixodidae</taxon>
        <taxon>Rhipicephalinae</taxon>
        <taxon>Rhipicephalus</taxon>
        <taxon>Boophilus</taxon>
    </lineage>
</organism>
<dbReference type="SUPFAM" id="SSF81321">
    <property type="entry name" value="Family A G protein-coupled receptor-like"/>
    <property type="match status" value="1"/>
</dbReference>
<keyword evidence="3" id="KW-1185">Reference proteome</keyword>
<dbReference type="Proteomes" id="UP000821866">
    <property type="component" value="Chromosome 1"/>
</dbReference>
<dbReference type="VEuPathDB" id="VectorBase:LOC119169533"/>
<evidence type="ECO:0000313" key="3">
    <source>
        <dbReference type="Proteomes" id="UP000821866"/>
    </source>
</evidence>
<evidence type="ECO:0000313" key="2">
    <source>
        <dbReference type="EMBL" id="KAH8039106.1"/>
    </source>
</evidence>
<gene>
    <name evidence="2" type="ORF">HPB51_005231</name>
</gene>
<sequence length="430" mass="47246">MLARIKQFVREEVARQLSILSSAPEPTQTHSLAPDHLAPAIRHVIQDEVTLRAQATVTHQRNPWYLARFRGRSALLSTAQLVASLALLTAPHFALLLWEASTGRRTPPLLGSATTALLCWSPCAHAYVYGVRSRALRQTFKDLLRRHVYRQQVCREAARRASAANGGTPGRPKLIRRFSAPDGLGSTSVVVSNARRALPRRASEKCMLLRTGSSSLTVAGSGGGAGAAMLCTAMPSSAPSSRRSLLMLEPATKPSSRASVFPLILEHGLSEEDERGPPGGCLRTDDEDDDMSRSRSPPSRTTPDSTDTRQKTHTAAPVRYYLEMEPVDDHSREWKKNSEVYYVSDKHKSFRCCFFADVGLFWAAVRRSYVLIGDSGEKDSIAPIGQCIVWLTAHDDIGIRERSAIVVRALVAGVRVLTDGQREREEAALE</sequence>
<comment type="caution">
    <text evidence="2">The sequence shown here is derived from an EMBL/GenBank/DDBJ whole genome shotgun (WGS) entry which is preliminary data.</text>
</comment>
<feature type="region of interest" description="Disordered" evidence="1">
    <location>
        <begin position="268"/>
        <end position="314"/>
    </location>
</feature>
<proteinExistence type="predicted"/>
<reference evidence="2" key="2">
    <citation type="submission" date="2021-09" db="EMBL/GenBank/DDBJ databases">
        <authorList>
            <person name="Jia N."/>
            <person name="Wang J."/>
            <person name="Shi W."/>
            <person name="Du L."/>
            <person name="Sun Y."/>
            <person name="Zhan W."/>
            <person name="Jiang J."/>
            <person name="Wang Q."/>
            <person name="Zhang B."/>
            <person name="Ji P."/>
            <person name="Sakyi L.B."/>
            <person name="Cui X."/>
            <person name="Yuan T."/>
            <person name="Jiang B."/>
            <person name="Yang W."/>
            <person name="Lam T.T.-Y."/>
            <person name="Chang Q."/>
            <person name="Ding S."/>
            <person name="Wang X."/>
            <person name="Zhu J."/>
            <person name="Ruan X."/>
            <person name="Zhao L."/>
            <person name="Wei J."/>
            <person name="Que T."/>
            <person name="Du C."/>
            <person name="Cheng J."/>
            <person name="Dai P."/>
            <person name="Han X."/>
            <person name="Huang E."/>
            <person name="Gao Y."/>
            <person name="Liu J."/>
            <person name="Shao H."/>
            <person name="Ye R."/>
            <person name="Li L."/>
            <person name="Wei W."/>
            <person name="Wang X."/>
            <person name="Wang C."/>
            <person name="Huo Q."/>
            <person name="Li W."/>
            <person name="Guo W."/>
            <person name="Chen H."/>
            <person name="Chen S."/>
            <person name="Zhou L."/>
            <person name="Zhou L."/>
            <person name="Ni X."/>
            <person name="Tian J."/>
            <person name="Zhou Y."/>
            <person name="Sheng Y."/>
            <person name="Liu T."/>
            <person name="Pan Y."/>
            <person name="Xia L."/>
            <person name="Li J."/>
            <person name="Zhao F."/>
            <person name="Cao W."/>
        </authorList>
    </citation>
    <scope>NUCLEOTIDE SEQUENCE</scope>
    <source>
        <strain evidence="2">Rmic-2018</strain>
        <tissue evidence="2">Larvae</tissue>
    </source>
</reference>
<feature type="compositionally biased region" description="Low complexity" evidence="1">
    <location>
        <begin position="294"/>
        <end position="305"/>
    </location>
</feature>
<name>A0A9J6EXK2_RHIMP</name>
<reference evidence="2" key="1">
    <citation type="journal article" date="2020" name="Cell">
        <title>Large-Scale Comparative Analyses of Tick Genomes Elucidate Their Genetic Diversity and Vector Capacities.</title>
        <authorList>
            <consortium name="Tick Genome and Microbiome Consortium (TIGMIC)"/>
            <person name="Jia N."/>
            <person name="Wang J."/>
            <person name="Shi W."/>
            <person name="Du L."/>
            <person name="Sun Y."/>
            <person name="Zhan W."/>
            <person name="Jiang J.F."/>
            <person name="Wang Q."/>
            <person name="Zhang B."/>
            <person name="Ji P."/>
            <person name="Bell-Sakyi L."/>
            <person name="Cui X.M."/>
            <person name="Yuan T.T."/>
            <person name="Jiang B.G."/>
            <person name="Yang W.F."/>
            <person name="Lam T.T."/>
            <person name="Chang Q.C."/>
            <person name="Ding S.J."/>
            <person name="Wang X.J."/>
            <person name="Zhu J.G."/>
            <person name="Ruan X.D."/>
            <person name="Zhao L."/>
            <person name="Wei J.T."/>
            <person name="Ye R.Z."/>
            <person name="Que T.C."/>
            <person name="Du C.H."/>
            <person name="Zhou Y.H."/>
            <person name="Cheng J.X."/>
            <person name="Dai P.F."/>
            <person name="Guo W.B."/>
            <person name="Han X.H."/>
            <person name="Huang E.J."/>
            <person name="Li L.F."/>
            <person name="Wei W."/>
            <person name="Gao Y.C."/>
            <person name="Liu J.Z."/>
            <person name="Shao H.Z."/>
            <person name="Wang X."/>
            <person name="Wang C.C."/>
            <person name="Yang T.C."/>
            <person name="Huo Q.B."/>
            <person name="Li W."/>
            <person name="Chen H.Y."/>
            <person name="Chen S.E."/>
            <person name="Zhou L.G."/>
            <person name="Ni X.B."/>
            <person name="Tian J.H."/>
            <person name="Sheng Y."/>
            <person name="Liu T."/>
            <person name="Pan Y.S."/>
            <person name="Xia L.Y."/>
            <person name="Li J."/>
            <person name="Zhao F."/>
            <person name="Cao W.C."/>
        </authorList>
    </citation>
    <scope>NUCLEOTIDE SEQUENCE</scope>
    <source>
        <strain evidence="2">Rmic-2018</strain>
    </source>
</reference>
<accession>A0A9J6EXK2</accession>
<evidence type="ECO:0000256" key="1">
    <source>
        <dbReference type="SAM" id="MobiDB-lite"/>
    </source>
</evidence>
<dbReference type="Gene3D" id="1.20.1070.10">
    <property type="entry name" value="Rhodopsin 7-helix transmembrane proteins"/>
    <property type="match status" value="1"/>
</dbReference>
<protein>
    <submittedName>
        <fullName evidence="2">Uncharacterized protein</fullName>
    </submittedName>
</protein>
<dbReference type="EMBL" id="JABSTU010000001">
    <property type="protein sequence ID" value="KAH8039106.1"/>
    <property type="molecule type" value="Genomic_DNA"/>
</dbReference>
<dbReference type="AlphaFoldDB" id="A0A9J6EXK2"/>